<organism evidence="5 6">
    <name type="scientific">Variovorax ureilyticus</name>
    <dbReference type="NCBI Taxonomy" id="1836198"/>
    <lineage>
        <taxon>Bacteria</taxon>
        <taxon>Pseudomonadati</taxon>
        <taxon>Pseudomonadota</taxon>
        <taxon>Betaproteobacteria</taxon>
        <taxon>Burkholderiales</taxon>
        <taxon>Comamonadaceae</taxon>
        <taxon>Variovorax</taxon>
    </lineage>
</organism>
<dbReference type="EMBL" id="JBBKZU010000002">
    <property type="protein sequence ID" value="MEJ8810409.1"/>
    <property type="molecule type" value="Genomic_DNA"/>
</dbReference>
<accession>A0ABU8VBY0</accession>
<sequence>MTQRKVPGPPLVATRRIVILGLPPVDALDVIGPAEVFTMANRLRGTASPPYVLELLASGADVHLASESGIALRAHRTLEQERRGSRPIDTLIVASGFNPEQSLDRTAINWIRTRSRSVRRICSICVGAFALADAGLLDGRRATTHWGMAKRLAELYPAVQVDANPIWVKDGNVYTSAGISAGIDLALALVADDLGNETALEIAKNLVLFLRRPGGQAQFSVSLRAQQGLGSRLEELRAWISEHLHVDLTVEVLADRLSTSVRTLIRMFERELDTTPAKYVEEVRLEAVCRALELGGRSLEEIGRRCGYRSVDVLRKAFVRRLGISPREYSQRFATGARADADAAGGVSVRPGTVAPAALRAASRRPHRGG</sequence>
<dbReference type="InterPro" id="IPR018060">
    <property type="entry name" value="HTH_AraC"/>
</dbReference>
<evidence type="ECO:0000313" key="5">
    <source>
        <dbReference type="EMBL" id="MEJ8810409.1"/>
    </source>
</evidence>
<keyword evidence="1" id="KW-0805">Transcription regulation</keyword>
<dbReference type="InterPro" id="IPR009057">
    <property type="entry name" value="Homeodomain-like_sf"/>
</dbReference>
<dbReference type="SMART" id="SM00342">
    <property type="entry name" value="HTH_ARAC"/>
    <property type="match status" value="1"/>
</dbReference>
<evidence type="ECO:0000313" key="6">
    <source>
        <dbReference type="Proteomes" id="UP001365846"/>
    </source>
</evidence>
<comment type="caution">
    <text evidence="5">The sequence shown here is derived from an EMBL/GenBank/DDBJ whole genome shotgun (WGS) entry which is preliminary data.</text>
</comment>
<dbReference type="Pfam" id="PF01965">
    <property type="entry name" value="DJ-1_PfpI"/>
    <property type="match status" value="1"/>
</dbReference>
<evidence type="ECO:0000259" key="4">
    <source>
        <dbReference type="PROSITE" id="PS01124"/>
    </source>
</evidence>
<keyword evidence="3" id="KW-0804">Transcription</keyword>
<evidence type="ECO:0000256" key="3">
    <source>
        <dbReference type="ARBA" id="ARBA00023163"/>
    </source>
</evidence>
<dbReference type="SUPFAM" id="SSF46689">
    <property type="entry name" value="Homeodomain-like"/>
    <property type="match status" value="2"/>
</dbReference>
<dbReference type="PANTHER" id="PTHR43130">
    <property type="entry name" value="ARAC-FAMILY TRANSCRIPTIONAL REGULATOR"/>
    <property type="match status" value="1"/>
</dbReference>
<dbReference type="InterPro" id="IPR029062">
    <property type="entry name" value="Class_I_gatase-like"/>
</dbReference>
<dbReference type="Gene3D" id="3.40.50.880">
    <property type="match status" value="1"/>
</dbReference>
<dbReference type="SUPFAM" id="SSF52317">
    <property type="entry name" value="Class I glutamine amidotransferase-like"/>
    <property type="match status" value="1"/>
</dbReference>
<dbReference type="Proteomes" id="UP001365846">
    <property type="component" value="Unassembled WGS sequence"/>
</dbReference>
<protein>
    <submittedName>
        <fullName evidence="5">Helix-turn-helix domain-containing protein</fullName>
    </submittedName>
</protein>
<dbReference type="Gene3D" id="1.10.10.60">
    <property type="entry name" value="Homeodomain-like"/>
    <property type="match status" value="1"/>
</dbReference>
<proteinExistence type="predicted"/>
<feature type="domain" description="HTH araC/xylS-type" evidence="4">
    <location>
        <begin position="234"/>
        <end position="332"/>
    </location>
</feature>
<dbReference type="RefSeq" id="WP_340355732.1">
    <property type="nucleotide sequence ID" value="NZ_JBBKZU010000002.1"/>
</dbReference>
<dbReference type="InterPro" id="IPR018062">
    <property type="entry name" value="HTH_AraC-typ_CS"/>
</dbReference>
<keyword evidence="6" id="KW-1185">Reference proteome</keyword>
<dbReference type="Pfam" id="PF12833">
    <property type="entry name" value="HTH_18"/>
    <property type="match status" value="1"/>
</dbReference>
<evidence type="ECO:0000256" key="2">
    <source>
        <dbReference type="ARBA" id="ARBA00023125"/>
    </source>
</evidence>
<gene>
    <name evidence="5" type="ORF">WKW77_04970</name>
</gene>
<evidence type="ECO:0000256" key="1">
    <source>
        <dbReference type="ARBA" id="ARBA00023015"/>
    </source>
</evidence>
<reference evidence="5 6" key="1">
    <citation type="submission" date="2024-03" db="EMBL/GenBank/DDBJ databases">
        <title>Novel species of the genus Variovorax.</title>
        <authorList>
            <person name="Liu Q."/>
            <person name="Xin Y.-H."/>
        </authorList>
    </citation>
    <scope>NUCLEOTIDE SEQUENCE [LARGE SCALE GENOMIC DNA]</scope>
    <source>
        <strain evidence="5 6">KACC 18899</strain>
    </source>
</reference>
<dbReference type="PROSITE" id="PS01124">
    <property type="entry name" value="HTH_ARAC_FAMILY_2"/>
    <property type="match status" value="1"/>
</dbReference>
<dbReference type="CDD" id="cd03137">
    <property type="entry name" value="GATase1_AraC_1"/>
    <property type="match status" value="1"/>
</dbReference>
<name>A0ABU8VBY0_9BURK</name>
<keyword evidence="2" id="KW-0238">DNA-binding</keyword>
<dbReference type="PANTHER" id="PTHR43130:SF3">
    <property type="entry name" value="HTH-TYPE TRANSCRIPTIONAL REGULATOR RV1931C"/>
    <property type="match status" value="1"/>
</dbReference>
<dbReference type="InterPro" id="IPR052158">
    <property type="entry name" value="INH-QAR"/>
</dbReference>
<dbReference type="InterPro" id="IPR002818">
    <property type="entry name" value="DJ-1/PfpI"/>
</dbReference>
<dbReference type="PROSITE" id="PS00041">
    <property type="entry name" value="HTH_ARAC_FAMILY_1"/>
    <property type="match status" value="1"/>
</dbReference>